<dbReference type="GO" id="GO:0006629">
    <property type="term" value="P:lipid metabolic process"/>
    <property type="evidence" value="ECO:0007669"/>
    <property type="project" value="InterPro"/>
</dbReference>
<evidence type="ECO:0000256" key="1">
    <source>
        <dbReference type="ARBA" id="ARBA00001316"/>
    </source>
</evidence>
<dbReference type="InterPro" id="IPR000772">
    <property type="entry name" value="Ricin_B_lectin"/>
</dbReference>
<dbReference type="InterPro" id="IPR051057">
    <property type="entry name" value="PI-PLC_domain"/>
</dbReference>
<dbReference type="Gene3D" id="3.20.20.190">
    <property type="entry name" value="Phosphatidylinositol (PI) phosphodiesterase"/>
    <property type="match status" value="1"/>
</dbReference>
<dbReference type="SUPFAM" id="SSF50370">
    <property type="entry name" value="Ricin B-like lectins"/>
    <property type="match status" value="1"/>
</dbReference>
<evidence type="ECO:0000256" key="2">
    <source>
        <dbReference type="ARBA" id="ARBA00012581"/>
    </source>
</evidence>
<evidence type="ECO:0000256" key="4">
    <source>
        <dbReference type="ARBA" id="ARBA00030474"/>
    </source>
</evidence>
<name>C2FXP2_SPHSI</name>
<dbReference type="Pfam" id="PF00388">
    <property type="entry name" value="PI-PLC-X"/>
    <property type="match status" value="1"/>
</dbReference>
<gene>
    <name evidence="8" type="ORF">HMPREF0765_2098</name>
</gene>
<dbReference type="SMART" id="SM00148">
    <property type="entry name" value="PLCXc"/>
    <property type="match status" value="1"/>
</dbReference>
<sequence length="456" mass="51299">MERLTQTWMSQLDDNKRLSEITIPGTHDSGTYTLGDGPIDSAAKCQTQSITEQLNNGIRYLDIRLARGTDNDGVLWLYHGKERAIAVSLDLTFEQVINDCLRFLDKNPQETIIMSVKKEFGNEIHEWVKNTIEKRSDWKKRWWLANDKNPLLKEVRGKIVLFRRFDMADFGLDTQGGWPNDSEGPLSHHNINFYVQDVYNSWSDDDDRKDKFNVYVKNCLIRASTDSKEKFYINFASATGFLGGLLPLTTNPRNMADTVLPLFHQYLSESAPARYGIIPMDFPEIGSNLTKLLINCNKANVHAPAIGSVVEICTTLGLFQDGYDFCMDVKGGDSQDGAPVIVYEAKRSNNQKWKLTDAGDGFYYLEPQHTTGKVLDAAYRTGNETKVAIQGKSGSDSQKWRITTTGNYPVLYTISPKSTQGSCLDVKGGICKNGSEIILFPKHGGDNQLWYINKIG</sequence>
<dbReference type="Gene3D" id="2.80.10.50">
    <property type="match status" value="2"/>
</dbReference>
<dbReference type="PANTHER" id="PTHR13593:SF113">
    <property type="entry name" value="SI:DKEY-266F7.9"/>
    <property type="match status" value="1"/>
</dbReference>
<comment type="caution">
    <text evidence="8">The sequence shown here is derived from an EMBL/GenBank/DDBJ whole genome shotgun (WGS) entry which is preliminary data.</text>
</comment>
<proteinExistence type="predicted"/>
<dbReference type="SMART" id="SM00458">
    <property type="entry name" value="RICIN"/>
    <property type="match status" value="1"/>
</dbReference>
<accession>C2FXP2</accession>
<evidence type="ECO:0000256" key="5">
    <source>
        <dbReference type="ARBA" id="ARBA00030782"/>
    </source>
</evidence>
<protein>
    <recommendedName>
        <fullName evidence="3">1-phosphatidylinositol phosphodiesterase</fullName>
        <ecNumber evidence="2">4.6.1.13</ecNumber>
    </recommendedName>
    <alternativeName>
        <fullName evidence="4">Phosphatidylinositol diacylglycerol-lyase</fullName>
    </alternativeName>
    <alternativeName>
        <fullName evidence="5">Phosphatidylinositol-specific phospholipase C</fullName>
    </alternativeName>
</protein>
<evidence type="ECO:0000259" key="7">
    <source>
        <dbReference type="SMART" id="SM00458"/>
    </source>
</evidence>
<evidence type="ECO:0000256" key="3">
    <source>
        <dbReference type="ARBA" id="ARBA00019758"/>
    </source>
</evidence>
<dbReference type="PROSITE" id="PS50231">
    <property type="entry name" value="RICIN_B_LECTIN"/>
    <property type="match status" value="1"/>
</dbReference>
<feature type="domain" description="Ricin B lectin" evidence="7">
    <location>
        <begin position="314"/>
        <end position="453"/>
    </location>
</feature>
<dbReference type="Pfam" id="PF00652">
    <property type="entry name" value="Ricin_B_lectin"/>
    <property type="match status" value="1"/>
</dbReference>
<evidence type="ECO:0000313" key="8">
    <source>
        <dbReference type="EMBL" id="EEI92483.1"/>
    </source>
</evidence>
<dbReference type="AlphaFoldDB" id="C2FXP2"/>
<evidence type="ECO:0000259" key="6">
    <source>
        <dbReference type="SMART" id="SM00148"/>
    </source>
</evidence>
<dbReference type="PROSITE" id="PS50007">
    <property type="entry name" value="PIPLC_X_DOMAIN"/>
    <property type="match status" value="1"/>
</dbReference>
<dbReference type="InterPro" id="IPR000909">
    <property type="entry name" value="PLipase_C_PInositol-sp_X_dom"/>
</dbReference>
<dbReference type="CDD" id="cd00161">
    <property type="entry name" value="beta-trefoil_Ricin-like"/>
    <property type="match status" value="1"/>
</dbReference>
<dbReference type="EMBL" id="ACHB01000048">
    <property type="protein sequence ID" value="EEI92483.1"/>
    <property type="molecule type" value="Genomic_DNA"/>
</dbReference>
<dbReference type="CDD" id="cd08586">
    <property type="entry name" value="PI-PLCc_BcPLC_like"/>
    <property type="match status" value="1"/>
</dbReference>
<keyword evidence="8" id="KW-0430">Lectin</keyword>
<dbReference type="HOGENOM" id="CLU_024117_1_0_10"/>
<dbReference type="InterPro" id="IPR035992">
    <property type="entry name" value="Ricin_B-like_lectins"/>
</dbReference>
<dbReference type="RefSeq" id="WP_003010320.1">
    <property type="nucleotide sequence ID" value="NZ_GG668633.1"/>
</dbReference>
<reference evidence="8 9" key="1">
    <citation type="submission" date="2009-01" db="EMBL/GenBank/DDBJ databases">
        <authorList>
            <person name="Qin X."/>
            <person name="Bachman B."/>
            <person name="Battles P."/>
            <person name="Bell A."/>
            <person name="Bess C."/>
            <person name="Bickham C."/>
            <person name="Chaboub L."/>
            <person name="Chen D."/>
            <person name="Coyle M."/>
            <person name="Deiros D.R."/>
            <person name="Dinh H."/>
            <person name="Forbes L."/>
            <person name="Fowler G."/>
            <person name="Francisco L."/>
            <person name="Fu Q."/>
            <person name="Gubbala S."/>
            <person name="Hale W."/>
            <person name="Han Y."/>
            <person name="Hemphill L."/>
            <person name="Highlander S.K."/>
            <person name="Hirani K."/>
            <person name="Hogues M."/>
            <person name="Jackson L."/>
            <person name="Jakkamsetti A."/>
            <person name="Javaid M."/>
            <person name="Jiang H."/>
            <person name="Korchina V."/>
            <person name="Kovar C."/>
            <person name="Lara F."/>
            <person name="Lee S."/>
            <person name="Mata R."/>
            <person name="Mathew T."/>
            <person name="Moen C."/>
            <person name="Morales K."/>
            <person name="Munidasa M."/>
            <person name="Nazareth L."/>
            <person name="Ngo R."/>
            <person name="Nguyen L."/>
            <person name="Okwuonu G."/>
            <person name="Ongeri F."/>
            <person name="Patil S."/>
            <person name="Petrosino J."/>
            <person name="Pham C."/>
            <person name="Pham P."/>
            <person name="Pu L.-L."/>
            <person name="Puazo M."/>
            <person name="Raj R."/>
            <person name="Reid J."/>
            <person name="Rouhana J."/>
            <person name="Saada N."/>
            <person name="Shang Y."/>
            <person name="Simmons D."/>
            <person name="Thornton R."/>
            <person name="Warren J."/>
            <person name="Weissenberger G."/>
            <person name="Zhang J."/>
            <person name="Zhang L."/>
            <person name="Zhou C."/>
            <person name="Zhu D."/>
            <person name="Muzny D."/>
            <person name="Worley K."/>
            <person name="Gibbs R."/>
        </authorList>
    </citation>
    <scope>NUCLEOTIDE SEQUENCE [LARGE SCALE GENOMIC DNA]</scope>
    <source>
        <strain evidence="8 9">ATCC 33300</strain>
    </source>
</reference>
<dbReference type="GO" id="GO:0004436">
    <property type="term" value="F:phosphatidylinositol diacylglycerol-lyase activity"/>
    <property type="evidence" value="ECO:0007669"/>
    <property type="project" value="UniProtKB-EC"/>
</dbReference>
<organism evidence="8 9">
    <name type="scientific">Sphingobacterium spiritivorum ATCC 33300</name>
    <dbReference type="NCBI Taxonomy" id="525372"/>
    <lineage>
        <taxon>Bacteria</taxon>
        <taxon>Pseudomonadati</taxon>
        <taxon>Bacteroidota</taxon>
        <taxon>Sphingobacteriia</taxon>
        <taxon>Sphingobacteriales</taxon>
        <taxon>Sphingobacteriaceae</taxon>
        <taxon>Sphingobacterium</taxon>
    </lineage>
</organism>
<dbReference type="Proteomes" id="UP000006241">
    <property type="component" value="Unassembled WGS sequence"/>
</dbReference>
<dbReference type="InterPro" id="IPR017946">
    <property type="entry name" value="PLC-like_Pdiesterase_TIM-brl"/>
</dbReference>
<dbReference type="EC" id="4.6.1.13" evidence="2"/>
<comment type="catalytic activity">
    <reaction evidence="1">
        <text>a 1,2-diacyl-sn-glycero-3-phospho-(1D-myo-inositol) = 1D-myo-inositol 1,2-cyclic phosphate + a 1,2-diacyl-sn-glycerol</text>
        <dbReference type="Rhea" id="RHEA:17093"/>
        <dbReference type="ChEBI" id="CHEBI:17815"/>
        <dbReference type="ChEBI" id="CHEBI:57880"/>
        <dbReference type="ChEBI" id="CHEBI:58484"/>
        <dbReference type="EC" id="4.6.1.13"/>
    </reaction>
</comment>
<dbReference type="SUPFAM" id="SSF51695">
    <property type="entry name" value="PLC-like phosphodiesterases"/>
    <property type="match status" value="1"/>
</dbReference>
<evidence type="ECO:0000313" key="9">
    <source>
        <dbReference type="Proteomes" id="UP000006241"/>
    </source>
</evidence>
<dbReference type="GO" id="GO:0030246">
    <property type="term" value="F:carbohydrate binding"/>
    <property type="evidence" value="ECO:0007669"/>
    <property type="project" value="UniProtKB-KW"/>
</dbReference>
<dbReference type="GO" id="GO:0008081">
    <property type="term" value="F:phosphoric diester hydrolase activity"/>
    <property type="evidence" value="ECO:0007669"/>
    <property type="project" value="InterPro"/>
</dbReference>
<feature type="domain" description="Phosphatidylinositol-specific phospholipase C X" evidence="6">
    <location>
        <begin position="12"/>
        <end position="164"/>
    </location>
</feature>
<dbReference type="PANTHER" id="PTHR13593">
    <property type="match status" value="1"/>
</dbReference>
<keyword evidence="8" id="KW-0456">Lyase</keyword>